<accession>A0A9D4QFN5</accession>
<reference evidence="2" key="1">
    <citation type="journal article" date="2020" name="Cell">
        <title>Large-Scale Comparative Analyses of Tick Genomes Elucidate Their Genetic Diversity and Vector Capacities.</title>
        <authorList>
            <consortium name="Tick Genome and Microbiome Consortium (TIGMIC)"/>
            <person name="Jia N."/>
            <person name="Wang J."/>
            <person name="Shi W."/>
            <person name="Du L."/>
            <person name="Sun Y."/>
            <person name="Zhan W."/>
            <person name="Jiang J.F."/>
            <person name="Wang Q."/>
            <person name="Zhang B."/>
            <person name="Ji P."/>
            <person name="Bell-Sakyi L."/>
            <person name="Cui X.M."/>
            <person name="Yuan T.T."/>
            <person name="Jiang B.G."/>
            <person name="Yang W.F."/>
            <person name="Lam T.T."/>
            <person name="Chang Q.C."/>
            <person name="Ding S.J."/>
            <person name="Wang X.J."/>
            <person name="Zhu J.G."/>
            <person name="Ruan X.D."/>
            <person name="Zhao L."/>
            <person name="Wei J.T."/>
            <person name="Ye R.Z."/>
            <person name="Que T.C."/>
            <person name="Du C.H."/>
            <person name="Zhou Y.H."/>
            <person name="Cheng J.X."/>
            <person name="Dai P.F."/>
            <person name="Guo W.B."/>
            <person name="Han X.H."/>
            <person name="Huang E.J."/>
            <person name="Li L.F."/>
            <person name="Wei W."/>
            <person name="Gao Y.C."/>
            <person name="Liu J.Z."/>
            <person name="Shao H.Z."/>
            <person name="Wang X."/>
            <person name="Wang C.C."/>
            <person name="Yang T.C."/>
            <person name="Huo Q.B."/>
            <person name="Li W."/>
            <person name="Chen H.Y."/>
            <person name="Chen S.E."/>
            <person name="Zhou L.G."/>
            <person name="Ni X.B."/>
            <person name="Tian J.H."/>
            <person name="Sheng Y."/>
            <person name="Liu T."/>
            <person name="Pan Y.S."/>
            <person name="Xia L.Y."/>
            <person name="Li J."/>
            <person name="Zhao F."/>
            <person name="Cao W.C."/>
        </authorList>
    </citation>
    <scope>NUCLEOTIDE SEQUENCE</scope>
    <source>
        <strain evidence="2">Rsan-2018</strain>
    </source>
</reference>
<dbReference type="AlphaFoldDB" id="A0A9D4QFN5"/>
<protein>
    <submittedName>
        <fullName evidence="2">Uncharacterized protein</fullName>
    </submittedName>
</protein>
<keyword evidence="3" id="KW-1185">Reference proteome</keyword>
<dbReference type="VEuPathDB" id="VectorBase:RSAN_047187"/>
<gene>
    <name evidence="2" type="ORF">HPB52_021748</name>
</gene>
<dbReference type="Proteomes" id="UP000821837">
    <property type="component" value="Chromosome 10"/>
</dbReference>
<feature type="region of interest" description="Disordered" evidence="1">
    <location>
        <begin position="1"/>
        <end position="57"/>
    </location>
</feature>
<sequence length="151" mass="16723">MGRPPRSHALLKEPVKRTGRRLAPSAEEEEAAVGDPWRGGSGGSEGPPSYEQASANQYSPEVQLLASSLQTKGVAKEELLAQDGWEGAWQLDECVPRGRQGRHRLLTTRAVPAEQPLLEVRGKFLSASQFRLQNPVFQKRHVFFADFHRGP</sequence>
<proteinExistence type="predicted"/>
<comment type="caution">
    <text evidence="2">The sequence shown here is derived from an EMBL/GenBank/DDBJ whole genome shotgun (WGS) entry which is preliminary data.</text>
</comment>
<evidence type="ECO:0000313" key="3">
    <source>
        <dbReference type="Proteomes" id="UP000821837"/>
    </source>
</evidence>
<organism evidence="2 3">
    <name type="scientific">Rhipicephalus sanguineus</name>
    <name type="common">Brown dog tick</name>
    <name type="synonym">Ixodes sanguineus</name>
    <dbReference type="NCBI Taxonomy" id="34632"/>
    <lineage>
        <taxon>Eukaryota</taxon>
        <taxon>Metazoa</taxon>
        <taxon>Ecdysozoa</taxon>
        <taxon>Arthropoda</taxon>
        <taxon>Chelicerata</taxon>
        <taxon>Arachnida</taxon>
        <taxon>Acari</taxon>
        <taxon>Parasitiformes</taxon>
        <taxon>Ixodida</taxon>
        <taxon>Ixodoidea</taxon>
        <taxon>Ixodidae</taxon>
        <taxon>Rhipicephalinae</taxon>
        <taxon>Rhipicephalus</taxon>
        <taxon>Rhipicephalus</taxon>
    </lineage>
</organism>
<name>A0A9D4QFN5_RHISA</name>
<dbReference type="EMBL" id="JABSTV010001246">
    <property type="protein sequence ID" value="KAH7976935.1"/>
    <property type="molecule type" value="Genomic_DNA"/>
</dbReference>
<evidence type="ECO:0000256" key="1">
    <source>
        <dbReference type="SAM" id="MobiDB-lite"/>
    </source>
</evidence>
<reference evidence="2" key="2">
    <citation type="submission" date="2021-09" db="EMBL/GenBank/DDBJ databases">
        <authorList>
            <person name="Jia N."/>
            <person name="Wang J."/>
            <person name="Shi W."/>
            <person name="Du L."/>
            <person name="Sun Y."/>
            <person name="Zhan W."/>
            <person name="Jiang J."/>
            <person name="Wang Q."/>
            <person name="Zhang B."/>
            <person name="Ji P."/>
            <person name="Sakyi L.B."/>
            <person name="Cui X."/>
            <person name="Yuan T."/>
            <person name="Jiang B."/>
            <person name="Yang W."/>
            <person name="Lam T.T.-Y."/>
            <person name="Chang Q."/>
            <person name="Ding S."/>
            <person name="Wang X."/>
            <person name="Zhu J."/>
            <person name="Ruan X."/>
            <person name="Zhao L."/>
            <person name="Wei J."/>
            <person name="Que T."/>
            <person name="Du C."/>
            <person name="Cheng J."/>
            <person name="Dai P."/>
            <person name="Han X."/>
            <person name="Huang E."/>
            <person name="Gao Y."/>
            <person name="Liu J."/>
            <person name="Shao H."/>
            <person name="Ye R."/>
            <person name="Li L."/>
            <person name="Wei W."/>
            <person name="Wang X."/>
            <person name="Wang C."/>
            <person name="Huo Q."/>
            <person name="Li W."/>
            <person name="Guo W."/>
            <person name="Chen H."/>
            <person name="Chen S."/>
            <person name="Zhou L."/>
            <person name="Zhou L."/>
            <person name="Ni X."/>
            <person name="Tian J."/>
            <person name="Zhou Y."/>
            <person name="Sheng Y."/>
            <person name="Liu T."/>
            <person name="Pan Y."/>
            <person name="Xia L."/>
            <person name="Li J."/>
            <person name="Zhao F."/>
            <person name="Cao W."/>
        </authorList>
    </citation>
    <scope>NUCLEOTIDE SEQUENCE</scope>
    <source>
        <strain evidence="2">Rsan-2018</strain>
        <tissue evidence="2">Larvae</tissue>
    </source>
</reference>
<evidence type="ECO:0000313" key="2">
    <source>
        <dbReference type="EMBL" id="KAH7976935.1"/>
    </source>
</evidence>